<dbReference type="PANTHER" id="PTHR38594:SF1">
    <property type="entry name" value="PEP-DEPENDENT DIHYDROXYACETONE KINASE, PHOSPHORYL DONOR SUBUNIT DHAM"/>
    <property type="match status" value="1"/>
</dbReference>
<dbReference type="Pfam" id="PF03610">
    <property type="entry name" value="EIIA-man"/>
    <property type="match status" value="1"/>
</dbReference>
<keyword evidence="7" id="KW-0418">Kinase</keyword>
<dbReference type="NCBIfam" id="TIGR02364">
    <property type="entry name" value="dha_pts"/>
    <property type="match status" value="1"/>
</dbReference>
<proteinExistence type="predicted"/>
<evidence type="ECO:0000256" key="4">
    <source>
        <dbReference type="ARBA" id="ARBA00022679"/>
    </source>
</evidence>
<dbReference type="PROSITE" id="PS51096">
    <property type="entry name" value="PTS_EIIA_TYPE_4"/>
    <property type="match status" value="1"/>
</dbReference>
<dbReference type="GO" id="GO:0016301">
    <property type="term" value="F:kinase activity"/>
    <property type="evidence" value="ECO:0007669"/>
    <property type="project" value="UniProtKB-KW"/>
</dbReference>
<gene>
    <name evidence="7" type="ORF">J2S01_002075</name>
</gene>
<feature type="domain" description="PTS EIIA type-4" evidence="6">
    <location>
        <begin position="1"/>
        <end position="133"/>
    </location>
</feature>
<evidence type="ECO:0000313" key="7">
    <source>
        <dbReference type="EMBL" id="MDQ0204347.1"/>
    </source>
</evidence>
<dbReference type="SUPFAM" id="SSF53062">
    <property type="entry name" value="PTS system fructose IIA component-like"/>
    <property type="match status" value="1"/>
</dbReference>
<reference evidence="7 8" key="1">
    <citation type="submission" date="2023-07" db="EMBL/GenBank/DDBJ databases">
        <title>Genomic Encyclopedia of Type Strains, Phase IV (KMG-IV): sequencing the most valuable type-strain genomes for metagenomic binning, comparative biology and taxonomic classification.</title>
        <authorList>
            <person name="Goeker M."/>
        </authorList>
    </citation>
    <scope>NUCLEOTIDE SEQUENCE [LARGE SCALE GENOMIC DNA]</scope>
    <source>
        <strain evidence="7 8">DSM 16980</strain>
    </source>
</reference>
<evidence type="ECO:0000256" key="5">
    <source>
        <dbReference type="ARBA" id="ARBA00046577"/>
    </source>
</evidence>
<accession>A0ABT9Y966</accession>
<name>A0ABT9Y966_9FIRM</name>
<keyword evidence="4" id="KW-0808">Transferase</keyword>
<dbReference type="RefSeq" id="WP_196603668.1">
    <property type="nucleotide sequence ID" value="NZ_CP116940.1"/>
</dbReference>
<keyword evidence="8" id="KW-1185">Reference proteome</keyword>
<protein>
    <recommendedName>
        <fullName evidence="3">phosphoenolpyruvate--glycerone phosphotransferase</fullName>
        <ecNumber evidence="3">2.7.1.121</ecNumber>
    </recommendedName>
</protein>
<comment type="caution">
    <text evidence="7">The sequence shown here is derived from an EMBL/GenBank/DDBJ whole genome shotgun (WGS) entry which is preliminary data.</text>
</comment>
<dbReference type="InterPro" id="IPR004701">
    <property type="entry name" value="PTS_EIIA_man-typ"/>
</dbReference>
<evidence type="ECO:0000259" key="6">
    <source>
        <dbReference type="PROSITE" id="PS51096"/>
    </source>
</evidence>
<organism evidence="7 8">
    <name type="scientific">Pectinatus haikarae</name>
    <dbReference type="NCBI Taxonomy" id="349096"/>
    <lineage>
        <taxon>Bacteria</taxon>
        <taxon>Bacillati</taxon>
        <taxon>Bacillota</taxon>
        <taxon>Negativicutes</taxon>
        <taxon>Selenomonadales</taxon>
        <taxon>Selenomonadaceae</taxon>
        <taxon>Pectinatus</taxon>
    </lineage>
</organism>
<sequence>MVGIVIVSHSLKAAEGIREIAVEMGKPGQPIAATGGCDDGCLGIDLDKVERAIEAVDEGHGVILFVDLGSAIICADMIKNRRKLHEKEICIADAPVLEGAVIAAVEASLGSSMEKILEVAAKVKDISKIQKIN</sequence>
<dbReference type="InterPro" id="IPR036662">
    <property type="entry name" value="PTS_EIIA_man-typ_sf"/>
</dbReference>
<evidence type="ECO:0000313" key="8">
    <source>
        <dbReference type="Proteomes" id="UP001239167"/>
    </source>
</evidence>
<comment type="subunit">
    <text evidence="5">Homodimer. The dihydroxyacetone kinase complex is composed of a homodimer of DhaM, a homodimer of DhaK and the subunit DhaL.</text>
</comment>
<comment type="function">
    <text evidence="2">Component of the dihydroxyacetone kinase complex, which is responsible for the phosphoenolpyruvate (PEP)-dependent phosphorylation of dihydroxyacetone. DhaM serves as the phosphoryl donor. Is phosphorylated by phosphoenolpyruvate in an EI- and HPr-dependent reaction, and a phosphorelay system on histidine residues finally leads to phosphoryl transfer to DhaL and dihydroxyacetone.</text>
</comment>
<dbReference type="EC" id="2.7.1.121" evidence="3"/>
<dbReference type="EMBL" id="JAUSUE010000015">
    <property type="protein sequence ID" value="MDQ0204347.1"/>
    <property type="molecule type" value="Genomic_DNA"/>
</dbReference>
<dbReference type="InterPro" id="IPR012844">
    <property type="entry name" value="DhaM_N"/>
</dbReference>
<dbReference type="Proteomes" id="UP001239167">
    <property type="component" value="Unassembled WGS sequence"/>
</dbReference>
<comment type="catalytic activity">
    <reaction evidence="1">
        <text>dihydroxyacetone + phosphoenolpyruvate = dihydroxyacetone phosphate + pyruvate</text>
        <dbReference type="Rhea" id="RHEA:18381"/>
        <dbReference type="ChEBI" id="CHEBI:15361"/>
        <dbReference type="ChEBI" id="CHEBI:16016"/>
        <dbReference type="ChEBI" id="CHEBI:57642"/>
        <dbReference type="ChEBI" id="CHEBI:58702"/>
        <dbReference type="EC" id="2.7.1.121"/>
    </reaction>
</comment>
<evidence type="ECO:0000256" key="3">
    <source>
        <dbReference type="ARBA" id="ARBA00012095"/>
    </source>
</evidence>
<dbReference type="PANTHER" id="PTHR38594">
    <property type="entry name" value="PEP-DEPENDENT DIHYDROXYACETONE KINASE, PHOSPHORYL DONOR SUBUNIT DHAM"/>
    <property type="match status" value="1"/>
</dbReference>
<evidence type="ECO:0000256" key="1">
    <source>
        <dbReference type="ARBA" id="ARBA00001113"/>
    </source>
</evidence>
<evidence type="ECO:0000256" key="2">
    <source>
        <dbReference type="ARBA" id="ARBA00002788"/>
    </source>
</evidence>
<dbReference type="InterPro" id="IPR039643">
    <property type="entry name" value="DhaM"/>
</dbReference>
<dbReference type="Gene3D" id="3.40.50.510">
    <property type="entry name" value="Phosphotransferase system, mannose-type IIA component"/>
    <property type="match status" value="1"/>
</dbReference>